<feature type="compositionally biased region" description="Basic residues" evidence="1">
    <location>
        <begin position="8"/>
        <end position="26"/>
    </location>
</feature>
<dbReference type="PRINTS" id="PR01217">
    <property type="entry name" value="PRICHEXTENSN"/>
</dbReference>
<dbReference type="EMBL" id="JANQDX010000013">
    <property type="protein sequence ID" value="KAL0913504.1"/>
    <property type="molecule type" value="Genomic_DNA"/>
</dbReference>
<feature type="region of interest" description="Disordered" evidence="1">
    <location>
        <begin position="1"/>
        <end position="55"/>
    </location>
</feature>
<feature type="compositionally biased region" description="Pro residues" evidence="1">
    <location>
        <begin position="301"/>
        <end position="315"/>
    </location>
</feature>
<keyword evidence="4" id="KW-1185">Reference proteome</keyword>
<dbReference type="Proteomes" id="UP001552299">
    <property type="component" value="Unassembled WGS sequence"/>
</dbReference>
<feature type="compositionally biased region" description="Pro residues" evidence="1">
    <location>
        <begin position="102"/>
        <end position="129"/>
    </location>
</feature>
<feature type="compositionally biased region" description="Pro residues" evidence="1">
    <location>
        <begin position="199"/>
        <end position="211"/>
    </location>
</feature>
<reference evidence="3 4" key="1">
    <citation type="journal article" date="2024" name="Plant Biotechnol. J.">
        <title>Dendrobium thyrsiflorum genome and its molecular insights into genes involved in important horticultural traits.</title>
        <authorList>
            <person name="Chen B."/>
            <person name="Wang J.Y."/>
            <person name="Zheng P.J."/>
            <person name="Li K.L."/>
            <person name="Liang Y.M."/>
            <person name="Chen X.F."/>
            <person name="Zhang C."/>
            <person name="Zhao X."/>
            <person name="He X."/>
            <person name="Zhang G.Q."/>
            <person name="Liu Z.J."/>
            <person name="Xu Q."/>
        </authorList>
    </citation>
    <scope>NUCLEOTIDE SEQUENCE [LARGE SCALE GENOMIC DNA]</scope>
    <source>
        <strain evidence="3">GZMU011</strain>
    </source>
</reference>
<gene>
    <name evidence="3" type="ORF">M5K25_016970</name>
</gene>
<feature type="region of interest" description="Disordered" evidence="1">
    <location>
        <begin position="69"/>
        <end position="146"/>
    </location>
</feature>
<feature type="compositionally biased region" description="Pro residues" evidence="1">
    <location>
        <begin position="82"/>
        <end position="92"/>
    </location>
</feature>
<evidence type="ECO:0000313" key="3">
    <source>
        <dbReference type="EMBL" id="KAL0913504.1"/>
    </source>
</evidence>
<evidence type="ECO:0000313" key="4">
    <source>
        <dbReference type="Proteomes" id="UP001552299"/>
    </source>
</evidence>
<accession>A0ABD0UL81</accession>
<protein>
    <recommendedName>
        <fullName evidence="2">VQ domain-containing protein</fullName>
    </recommendedName>
</protein>
<dbReference type="InterPro" id="IPR039612">
    <property type="entry name" value="VQ_5/9/14"/>
</dbReference>
<dbReference type="AlphaFoldDB" id="A0ABD0UL81"/>
<sequence length="329" mass="35506">MDQNSKSQHQHHLGINKLGRNIRKSPLHQPNFQKLPPAAHHLQQSVPPPQPQVYNISKSDFRSVVQQLTGSPARDASGAGYPPVPARPPQPRHPSSRLMKIRPPPLTPIARPPPPPFQNQLPNPNPNLNPNPAYYRPAPSPSAPGSAVWNDSPVSAYMRYLESSLLASDGSRQPQPRAQGLLHFPQPTATAAGSFPSPRGNPPPSALPPSQPAMLPSPGLQFPLMSPGSQFLLQSPGAPFLLPSPNSQFPLPSPSSFLNLLSPKSPYPLLSPRFQYPTPLTADFSFSPLPQSGILGQGPGFQPPPSPSLLFPPSPSGFLPLLSPRWREM</sequence>
<dbReference type="InterPro" id="IPR008889">
    <property type="entry name" value="VQ"/>
</dbReference>
<dbReference type="PANTHER" id="PTHR33783:SF1">
    <property type="entry name" value="PROTEIN HAIKU1"/>
    <property type="match status" value="1"/>
</dbReference>
<comment type="caution">
    <text evidence="3">The sequence shown here is derived from an EMBL/GenBank/DDBJ whole genome shotgun (WGS) entry which is preliminary data.</text>
</comment>
<proteinExistence type="predicted"/>
<dbReference type="PANTHER" id="PTHR33783">
    <property type="entry name" value="PROTEIN HAIKU1"/>
    <property type="match status" value="1"/>
</dbReference>
<feature type="region of interest" description="Disordered" evidence="1">
    <location>
        <begin position="187"/>
        <end position="220"/>
    </location>
</feature>
<evidence type="ECO:0000256" key="1">
    <source>
        <dbReference type="SAM" id="MobiDB-lite"/>
    </source>
</evidence>
<organism evidence="3 4">
    <name type="scientific">Dendrobium thyrsiflorum</name>
    <name type="common">Pinecone-like raceme dendrobium</name>
    <name type="synonym">Orchid</name>
    <dbReference type="NCBI Taxonomy" id="117978"/>
    <lineage>
        <taxon>Eukaryota</taxon>
        <taxon>Viridiplantae</taxon>
        <taxon>Streptophyta</taxon>
        <taxon>Embryophyta</taxon>
        <taxon>Tracheophyta</taxon>
        <taxon>Spermatophyta</taxon>
        <taxon>Magnoliopsida</taxon>
        <taxon>Liliopsida</taxon>
        <taxon>Asparagales</taxon>
        <taxon>Orchidaceae</taxon>
        <taxon>Epidendroideae</taxon>
        <taxon>Malaxideae</taxon>
        <taxon>Dendrobiinae</taxon>
        <taxon>Dendrobium</taxon>
    </lineage>
</organism>
<name>A0ABD0UL81_DENTH</name>
<dbReference type="Pfam" id="PF05678">
    <property type="entry name" value="VQ"/>
    <property type="match status" value="1"/>
</dbReference>
<feature type="region of interest" description="Disordered" evidence="1">
    <location>
        <begin position="291"/>
        <end position="329"/>
    </location>
</feature>
<feature type="domain" description="VQ" evidence="2">
    <location>
        <begin position="48"/>
        <end position="73"/>
    </location>
</feature>
<evidence type="ECO:0000259" key="2">
    <source>
        <dbReference type="Pfam" id="PF05678"/>
    </source>
</evidence>
<feature type="compositionally biased region" description="Low complexity" evidence="1">
    <location>
        <begin position="316"/>
        <end position="329"/>
    </location>
</feature>